<accession>A0A8K0W6U6</accession>
<feature type="transmembrane region" description="Helical" evidence="1">
    <location>
        <begin position="20"/>
        <end position="40"/>
    </location>
</feature>
<name>A0A8K0W6U6_9HYPO</name>
<evidence type="ECO:0000256" key="1">
    <source>
        <dbReference type="SAM" id="Phobius"/>
    </source>
</evidence>
<comment type="caution">
    <text evidence="2">The sequence shown here is derived from an EMBL/GenBank/DDBJ whole genome shotgun (WGS) entry which is preliminary data.</text>
</comment>
<dbReference type="OrthoDB" id="5018069at2759"/>
<dbReference type="EMBL" id="JAGPXF010000008">
    <property type="protein sequence ID" value="KAH7233672.1"/>
    <property type="molecule type" value="Genomic_DNA"/>
</dbReference>
<keyword evidence="3" id="KW-1185">Reference proteome</keyword>
<proteinExistence type="predicted"/>
<dbReference type="AlphaFoldDB" id="A0A8K0W6U6"/>
<feature type="transmembrane region" description="Helical" evidence="1">
    <location>
        <begin position="128"/>
        <end position="148"/>
    </location>
</feature>
<keyword evidence="1" id="KW-1133">Transmembrane helix</keyword>
<protein>
    <submittedName>
        <fullName evidence="2">Uncharacterized protein</fullName>
    </submittedName>
</protein>
<evidence type="ECO:0000313" key="2">
    <source>
        <dbReference type="EMBL" id="KAH7233672.1"/>
    </source>
</evidence>
<keyword evidence="1" id="KW-0812">Transmembrane</keyword>
<keyword evidence="1" id="KW-0472">Membrane</keyword>
<dbReference type="Proteomes" id="UP000813427">
    <property type="component" value="Unassembled WGS sequence"/>
</dbReference>
<gene>
    <name evidence="2" type="ORF">BKA59DRAFT_549888</name>
</gene>
<evidence type="ECO:0000313" key="3">
    <source>
        <dbReference type="Proteomes" id="UP000813427"/>
    </source>
</evidence>
<organism evidence="2 3">
    <name type="scientific">Fusarium tricinctum</name>
    <dbReference type="NCBI Taxonomy" id="61284"/>
    <lineage>
        <taxon>Eukaryota</taxon>
        <taxon>Fungi</taxon>
        <taxon>Dikarya</taxon>
        <taxon>Ascomycota</taxon>
        <taxon>Pezizomycotina</taxon>
        <taxon>Sordariomycetes</taxon>
        <taxon>Hypocreomycetidae</taxon>
        <taxon>Hypocreales</taxon>
        <taxon>Nectriaceae</taxon>
        <taxon>Fusarium</taxon>
        <taxon>Fusarium tricinctum species complex</taxon>
    </lineage>
</organism>
<reference evidence="2" key="1">
    <citation type="journal article" date="2021" name="Nat. Commun.">
        <title>Genetic determinants of endophytism in the Arabidopsis root mycobiome.</title>
        <authorList>
            <person name="Mesny F."/>
            <person name="Miyauchi S."/>
            <person name="Thiergart T."/>
            <person name="Pickel B."/>
            <person name="Atanasova L."/>
            <person name="Karlsson M."/>
            <person name="Huettel B."/>
            <person name="Barry K.W."/>
            <person name="Haridas S."/>
            <person name="Chen C."/>
            <person name="Bauer D."/>
            <person name="Andreopoulos W."/>
            <person name="Pangilinan J."/>
            <person name="LaButti K."/>
            <person name="Riley R."/>
            <person name="Lipzen A."/>
            <person name="Clum A."/>
            <person name="Drula E."/>
            <person name="Henrissat B."/>
            <person name="Kohler A."/>
            <person name="Grigoriev I.V."/>
            <person name="Martin F.M."/>
            <person name="Hacquard S."/>
        </authorList>
    </citation>
    <scope>NUCLEOTIDE SEQUENCE</scope>
    <source>
        <strain evidence="2">MPI-SDFR-AT-0068</strain>
    </source>
</reference>
<feature type="transmembrane region" description="Helical" evidence="1">
    <location>
        <begin position="191"/>
        <end position="211"/>
    </location>
</feature>
<feature type="transmembrane region" description="Helical" evidence="1">
    <location>
        <begin position="52"/>
        <end position="70"/>
    </location>
</feature>
<sequence>MSSPKGSEDLFPALESLSRLIVPHIKTVIFVALVVNQLPVLPDLQTILQSQFSSPLIFIVALYLGSVWTLPNGKENNSTFSWATLLGPFYAFQTVTEQVGTYIKVGSLVSLAYYLSIYYTFPLPFQPWAHYLFGGIAVAVSAIAYLFAPISKIYGPLRFCYLEHAQTYWQVLNWWSLTAILPLFSPTLLPVVIFGLISISVGTWVHVYFSYRDNLRTITWTVSENAARAKAAADEARDYGAMARKYEEQMINSAAEARRDVLLSKTVKASDFWDCGTRAWAALGEATAQGEDAIIKARRVIDAAIACEEAETSEKKKPDTYLRQSAETAHDRAREAVALLRAAQAAVRGSENAAKQDAVARHSAELTAENASSTAKSVSETVASIQDAERRASWAGGAAARRADEAIAMATNGEIEEAKKAVAASEAAFQVAEESSKAVREGMETTQRVLQEWLQSSWKGM</sequence>